<reference evidence="2 3" key="1">
    <citation type="submission" date="2015-01" db="EMBL/GenBank/DDBJ databases">
        <title>Enhanced salinomycin production by adjusting the supply of polyketide extender units in Streptomyce albus DSM 41398.</title>
        <authorList>
            <person name="Lu C."/>
        </authorList>
    </citation>
    <scope>NUCLEOTIDE SEQUENCE [LARGE SCALE GENOMIC DNA]</scope>
    <source>
        <strain evidence="3">ATCC 21838 / DSM 41398 / FERM P-419 / JCM 4703 / NBRC 107858</strain>
    </source>
</reference>
<dbReference type="PANTHER" id="PTHR34613:SF1">
    <property type="entry name" value="SLL6017 PROTEIN"/>
    <property type="match status" value="1"/>
</dbReference>
<gene>
    <name evidence="2" type="ORF">SLNWT_5000</name>
</gene>
<evidence type="ECO:0000313" key="3">
    <source>
        <dbReference type="Proteomes" id="UP000031523"/>
    </source>
</evidence>
<dbReference type="KEGG" id="sals:SLNWT_5000"/>
<evidence type="ECO:0000256" key="1">
    <source>
        <dbReference type="SAM" id="MobiDB-lite"/>
    </source>
</evidence>
<sequence length="87" mass="9773">MTHLSFFRSPIANEIRDEGRQEGRQEGRASAKAEDVLKVLDARGITLTDAHRQHLTTCQDLDLLDTWFDRSLVATTAQEIFAGETEA</sequence>
<dbReference type="Proteomes" id="UP000031523">
    <property type="component" value="Chromosome"/>
</dbReference>
<evidence type="ECO:0008006" key="4">
    <source>
        <dbReference type="Google" id="ProtNLM"/>
    </source>
</evidence>
<dbReference type="EMBL" id="CP010519">
    <property type="protein sequence ID" value="AJE85376.1"/>
    <property type="molecule type" value="Genomic_DNA"/>
</dbReference>
<dbReference type="AlphaFoldDB" id="A0A0B5F3D5"/>
<keyword evidence="3" id="KW-1185">Reference proteome</keyword>
<proteinExistence type="predicted"/>
<accession>A0A0B5F3D5</accession>
<organism evidence="2 3">
    <name type="scientific">Streptomyces albus (strain ATCC 21838 / DSM 41398 / FERM P-419 / JCM 4703 / NBRC 107858)</name>
    <dbReference type="NCBI Taxonomy" id="1081613"/>
    <lineage>
        <taxon>Bacteria</taxon>
        <taxon>Bacillati</taxon>
        <taxon>Actinomycetota</taxon>
        <taxon>Actinomycetes</taxon>
        <taxon>Kitasatosporales</taxon>
        <taxon>Streptomycetaceae</taxon>
        <taxon>Streptomyces</taxon>
    </lineage>
</organism>
<dbReference type="PANTHER" id="PTHR34613">
    <property type="entry name" value="SLL0800 PROTEIN"/>
    <property type="match status" value="1"/>
</dbReference>
<feature type="compositionally biased region" description="Basic and acidic residues" evidence="1">
    <location>
        <begin position="14"/>
        <end position="31"/>
    </location>
</feature>
<protein>
    <recommendedName>
        <fullName evidence="4">DUF4351 domain-containing protein</fullName>
    </recommendedName>
</protein>
<feature type="region of interest" description="Disordered" evidence="1">
    <location>
        <begin position="1"/>
        <end position="31"/>
    </location>
</feature>
<name>A0A0B5F3D5_STRA4</name>
<evidence type="ECO:0000313" key="2">
    <source>
        <dbReference type="EMBL" id="AJE85376.1"/>
    </source>
</evidence>